<comment type="caution">
    <text evidence="2">The sequence shown here is derived from an EMBL/GenBank/DDBJ whole genome shotgun (WGS) entry which is preliminary data.</text>
</comment>
<evidence type="ECO:0000313" key="2">
    <source>
        <dbReference type="EMBL" id="KAB2630385.1"/>
    </source>
</evidence>
<keyword evidence="3" id="KW-1185">Reference proteome</keyword>
<dbReference type="Proteomes" id="UP000327157">
    <property type="component" value="Chromosome 12"/>
</dbReference>
<accession>A0A5N5HRB8</accession>
<feature type="compositionally biased region" description="Polar residues" evidence="1">
    <location>
        <begin position="287"/>
        <end position="303"/>
    </location>
</feature>
<protein>
    <submittedName>
        <fullName evidence="2">Uncharacterized protein</fullName>
    </submittedName>
</protein>
<reference evidence="2 3" key="1">
    <citation type="submission" date="2019-09" db="EMBL/GenBank/DDBJ databases">
        <authorList>
            <person name="Ou C."/>
        </authorList>
    </citation>
    <scope>NUCLEOTIDE SEQUENCE [LARGE SCALE GENOMIC DNA]</scope>
    <source>
        <strain evidence="2">S2</strain>
        <tissue evidence="2">Leaf</tissue>
    </source>
</reference>
<feature type="compositionally biased region" description="Basic and acidic residues" evidence="1">
    <location>
        <begin position="43"/>
        <end position="52"/>
    </location>
</feature>
<feature type="region of interest" description="Disordered" evidence="1">
    <location>
        <begin position="226"/>
        <end position="308"/>
    </location>
</feature>
<dbReference type="OrthoDB" id="1884080at2759"/>
<name>A0A5N5HRB8_9ROSA</name>
<dbReference type="EMBL" id="SMOL01000143">
    <property type="protein sequence ID" value="KAB2630385.1"/>
    <property type="molecule type" value="Genomic_DNA"/>
</dbReference>
<gene>
    <name evidence="2" type="ORF">D8674_007904</name>
</gene>
<reference evidence="3" key="2">
    <citation type="submission" date="2019-10" db="EMBL/GenBank/DDBJ databases">
        <title>A de novo genome assembly of a pear dwarfing rootstock.</title>
        <authorList>
            <person name="Wang F."/>
            <person name="Wang J."/>
            <person name="Li S."/>
            <person name="Zhang Y."/>
            <person name="Fang M."/>
            <person name="Ma L."/>
            <person name="Zhao Y."/>
            <person name="Jiang S."/>
        </authorList>
    </citation>
    <scope>NUCLEOTIDE SEQUENCE [LARGE SCALE GENOMIC DNA]</scope>
</reference>
<feature type="compositionally biased region" description="Acidic residues" evidence="1">
    <location>
        <begin position="30"/>
        <end position="39"/>
    </location>
</feature>
<evidence type="ECO:0000313" key="3">
    <source>
        <dbReference type="Proteomes" id="UP000327157"/>
    </source>
</evidence>
<evidence type="ECO:0000256" key="1">
    <source>
        <dbReference type="SAM" id="MobiDB-lite"/>
    </source>
</evidence>
<feature type="region of interest" description="Disordered" evidence="1">
    <location>
        <begin position="23"/>
        <end position="71"/>
    </location>
</feature>
<feature type="compositionally biased region" description="Acidic residues" evidence="1">
    <location>
        <begin position="56"/>
        <end position="65"/>
    </location>
</feature>
<organism evidence="2 3">
    <name type="scientific">Pyrus ussuriensis x Pyrus communis</name>
    <dbReference type="NCBI Taxonomy" id="2448454"/>
    <lineage>
        <taxon>Eukaryota</taxon>
        <taxon>Viridiplantae</taxon>
        <taxon>Streptophyta</taxon>
        <taxon>Embryophyta</taxon>
        <taxon>Tracheophyta</taxon>
        <taxon>Spermatophyta</taxon>
        <taxon>Magnoliopsida</taxon>
        <taxon>eudicotyledons</taxon>
        <taxon>Gunneridae</taxon>
        <taxon>Pentapetalae</taxon>
        <taxon>rosids</taxon>
        <taxon>fabids</taxon>
        <taxon>Rosales</taxon>
        <taxon>Rosaceae</taxon>
        <taxon>Amygdaloideae</taxon>
        <taxon>Maleae</taxon>
        <taxon>Pyrus</taxon>
    </lineage>
</organism>
<proteinExistence type="predicted"/>
<reference evidence="2 3" key="3">
    <citation type="submission" date="2019-11" db="EMBL/GenBank/DDBJ databases">
        <title>A de novo genome assembly of a pear dwarfing rootstock.</title>
        <authorList>
            <person name="Wang F."/>
            <person name="Wang J."/>
            <person name="Li S."/>
            <person name="Zhang Y."/>
            <person name="Fang M."/>
            <person name="Ma L."/>
            <person name="Zhao Y."/>
            <person name="Jiang S."/>
        </authorList>
    </citation>
    <scope>NUCLEOTIDE SEQUENCE [LARGE SCALE GENOMIC DNA]</scope>
    <source>
        <strain evidence="2">S2</strain>
        <tissue evidence="2">Leaf</tissue>
    </source>
</reference>
<sequence length="337" mass="37217">MESMNRGGSFSFSCSESDLNFSSLSHFTDDNDDEDDESYIEIALDHHHDHPKPSSQDDDEEEDEDLGRGELDRADYLRISFSSSLLPELSAINLPPNHVSEAADHPVNQIPSSPTVSYSCPLSSSSMEDSCRNPIGLDEPSRLRRSTSAKGRLPRVNRLVNTLLFGLRSSSESPTPADDANLSRNRKASNIKTSINGGLMKFLFKFRAMNLGALVASLVKPRQVAYDDDDPHQSQNINRRCKNKKSKESSSSTLQWLVQKKQGKSSRTKNSSEAVGGGISRKEGRTRSCQSSIKSSPIHQGFTSDDHSNKVSLYTRENSIQSAIAHCKTSFEQTSIS</sequence>
<dbReference type="AlphaFoldDB" id="A0A5N5HRB8"/>